<feature type="transmembrane region" description="Helical" evidence="5">
    <location>
        <begin position="92"/>
        <end position="116"/>
    </location>
</feature>
<keyword evidence="2 5" id="KW-0812">Transmembrane</keyword>
<evidence type="ECO:0000313" key="6">
    <source>
        <dbReference type="EMBL" id="MCK0537277.1"/>
    </source>
</evidence>
<keyword evidence="3 5" id="KW-1133">Transmembrane helix</keyword>
<comment type="caution">
    <text evidence="6">The sequence shown here is derived from an EMBL/GenBank/DDBJ whole genome shotgun (WGS) entry which is preliminary data.</text>
</comment>
<evidence type="ECO:0000256" key="2">
    <source>
        <dbReference type="ARBA" id="ARBA00022692"/>
    </source>
</evidence>
<dbReference type="Pfam" id="PF04191">
    <property type="entry name" value="PEMT"/>
    <property type="match status" value="1"/>
</dbReference>
<dbReference type="EMBL" id="JALKII010000003">
    <property type="protein sequence ID" value="MCK0537277.1"/>
    <property type="molecule type" value="Genomic_DNA"/>
</dbReference>
<dbReference type="Proteomes" id="UP001165524">
    <property type="component" value="Unassembled WGS sequence"/>
</dbReference>
<comment type="subcellular location">
    <subcellularLocation>
        <location evidence="1">Endomembrane system</location>
        <topology evidence="1">Multi-pass membrane protein</topology>
    </subcellularLocation>
</comment>
<keyword evidence="4 5" id="KW-0472">Membrane</keyword>
<dbReference type="RefSeq" id="WP_246950331.1">
    <property type="nucleotide sequence ID" value="NZ_JALKII010000003.1"/>
</dbReference>
<sequence length="154" mass="17485">MSTQDHPHVRMPPPLLHLGGLFIGYVIDQALHWQPVTLFWQRPVAAVLALAGIGLILWAALLMRRHRTTILPHRAATTLITRGPYALTRNPIYLAFALLHLACAMAQGSLGMALLLPVVLYVMDRHVIAEEEAFHGRQFGAAWEQYRQRVRRWI</sequence>
<gene>
    <name evidence="6" type="ORF">MU846_06090</name>
</gene>
<evidence type="ECO:0000256" key="3">
    <source>
        <dbReference type="ARBA" id="ARBA00022989"/>
    </source>
</evidence>
<name>A0ABT0E621_9GAMM</name>
<organism evidence="6 7">
    <name type="scientific">Alcanivorax quisquiliarum</name>
    <dbReference type="NCBI Taxonomy" id="2933565"/>
    <lineage>
        <taxon>Bacteria</taxon>
        <taxon>Pseudomonadati</taxon>
        <taxon>Pseudomonadota</taxon>
        <taxon>Gammaproteobacteria</taxon>
        <taxon>Oceanospirillales</taxon>
        <taxon>Alcanivoracaceae</taxon>
        <taxon>Alcanivorax</taxon>
    </lineage>
</organism>
<evidence type="ECO:0000313" key="7">
    <source>
        <dbReference type="Proteomes" id="UP001165524"/>
    </source>
</evidence>
<dbReference type="InterPro" id="IPR007318">
    <property type="entry name" value="Phopholipid_MeTrfase"/>
</dbReference>
<accession>A0ABT0E621</accession>
<feature type="transmembrane region" description="Helical" evidence="5">
    <location>
        <begin position="43"/>
        <end position="63"/>
    </location>
</feature>
<protein>
    <submittedName>
        <fullName evidence="6">Isoprenylcysteine carboxylmethyltransferase family protein</fullName>
    </submittedName>
</protein>
<evidence type="ECO:0000256" key="1">
    <source>
        <dbReference type="ARBA" id="ARBA00004127"/>
    </source>
</evidence>
<evidence type="ECO:0000256" key="4">
    <source>
        <dbReference type="ARBA" id="ARBA00023136"/>
    </source>
</evidence>
<reference evidence="6" key="1">
    <citation type="submission" date="2022-04" db="EMBL/GenBank/DDBJ databases">
        <title>Alcanivorax sp. CY1518 draft genome sequence.</title>
        <authorList>
            <person name="Zhao G."/>
            <person name="An M."/>
        </authorList>
    </citation>
    <scope>NUCLEOTIDE SEQUENCE</scope>
    <source>
        <strain evidence="6">CY1518</strain>
    </source>
</reference>
<proteinExistence type="predicted"/>
<keyword evidence="7" id="KW-1185">Reference proteome</keyword>
<evidence type="ECO:0000256" key="5">
    <source>
        <dbReference type="SAM" id="Phobius"/>
    </source>
</evidence>
<dbReference type="Gene3D" id="1.20.120.1630">
    <property type="match status" value="1"/>
</dbReference>